<dbReference type="OrthoDB" id="196716at2"/>
<accession>A0A212Q6K8</accession>
<dbReference type="InterPro" id="IPR045398">
    <property type="entry name" value="DUF6515"/>
</dbReference>
<keyword evidence="2" id="KW-0732">Signal</keyword>
<dbReference type="Proteomes" id="UP000197065">
    <property type="component" value="Unassembled WGS sequence"/>
</dbReference>
<dbReference type="EMBL" id="FYEH01000001">
    <property type="protein sequence ID" value="SNB54976.1"/>
    <property type="molecule type" value="Genomic_DNA"/>
</dbReference>
<feature type="signal peptide" evidence="2">
    <location>
        <begin position="1"/>
        <end position="25"/>
    </location>
</feature>
<keyword evidence="1" id="KW-0812">Transmembrane</keyword>
<organism evidence="3 4">
    <name type="scientific">Arboricoccus pini</name>
    <dbReference type="NCBI Taxonomy" id="1963835"/>
    <lineage>
        <taxon>Bacteria</taxon>
        <taxon>Pseudomonadati</taxon>
        <taxon>Pseudomonadota</taxon>
        <taxon>Alphaproteobacteria</taxon>
        <taxon>Geminicoccales</taxon>
        <taxon>Geminicoccaceae</taxon>
        <taxon>Arboricoccus</taxon>
    </lineage>
</organism>
<feature type="chain" id="PRO_5013098073" evidence="2">
    <location>
        <begin position="26"/>
        <end position="167"/>
    </location>
</feature>
<evidence type="ECO:0000313" key="4">
    <source>
        <dbReference type="Proteomes" id="UP000197065"/>
    </source>
</evidence>
<evidence type="ECO:0000256" key="1">
    <source>
        <dbReference type="SAM" id="Phobius"/>
    </source>
</evidence>
<dbReference type="Pfam" id="PF20125">
    <property type="entry name" value="DUF6515"/>
    <property type="match status" value="1"/>
</dbReference>
<keyword evidence="4" id="KW-1185">Reference proteome</keyword>
<feature type="transmembrane region" description="Helical" evidence="1">
    <location>
        <begin position="59"/>
        <end position="81"/>
    </location>
</feature>
<evidence type="ECO:0000313" key="3">
    <source>
        <dbReference type="EMBL" id="SNB54976.1"/>
    </source>
</evidence>
<protein>
    <submittedName>
        <fullName evidence="3">Uncharacterized protein</fullName>
    </submittedName>
</protein>
<keyword evidence="1" id="KW-1133">Transmembrane helix</keyword>
<reference evidence="3 4" key="1">
    <citation type="submission" date="2017-06" db="EMBL/GenBank/DDBJ databases">
        <authorList>
            <person name="Kim H.J."/>
            <person name="Triplett B.A."/>
        </authorList>
    </citation>
    <scope>NUCLEOTIDE SEQUENCE [LARGE SCALE GENOMIC DNA]</scope>
    <source>
        <strain evidence="3 4">B29T1</strain>
    </source>
</reference>
<gene>
    <name evidence="3" type="ORF">SAMN07250955_101450</name>
</gene>
<sequence length="167" mass="17355">MTFLKRRFAAPLALLSSLAAVSAAAQPALPGPWGPDWHRPPSWHETAAPQHWHGGGPSWVAPIAGGVVGLAAGLAIGSYVANLPAKPQTIVVENAPTPLYYAGGTYFVPSGQQYQVVAPPTYGALPTGAQPVVVRGVTYFVANNTWFMPFTAPTGGVIYQPVPSPTG</sequence>
<evidence type="ECO:0000256" key="2">
    <source>
        <dbReference type="SAM" id="SignalP"/>
    </source>
</evidence>
<dbReference type="RefSeq" id="WP_088559741.1">
    <property type="nucleotide sequence ID" value="NZ_FYEH01000001.1"/>
</dbReference>
<keyword evidence="1" id="KW-0472">Membrane</keyword>
<name>A0A212Q6K8_9PROT</name>
<proteinExistence type="predicted"/>
<dbReference type="AlphaFoldDB" id="A0A212Q6K8"/>